<dbReference type="SUPFAM" id="SSF47473">
    <property type="entry name" value="EF-hand"/>
    <property type="match status" value="1"/>
</dbReference>
<feature type="domain" description="EF-hand" evidence="6">
    <location>
        <begin position="52"/>
        <end position="87"/>
    </location>
</feature>
<keyword evidence="4 5" id="KW-0106">Calcium</keyword>
<dbReference type="Proteomes" id="UP000515159">
    <property type="component" value="Chromosome 2"/>
</dbReference>
<dbReference type="RefSeq" id="XP_033788795.1">
    <property type="nucleotide sequence ID" value="XM_033932904.1"/>
</dbReference>
<dbReference type="GO" id="GO:0005509">
    <property type="term" value="F:calcium ion binding"/>
    <property type="evidence" value="ECO:0007669"/>
    <property type="project" value="InterPro"/>
</dbReference>
<evidence type="ECO:0000256" key="1">
    <source>
        <dbReference type="ARBA" id="ARBA00007323"/>
    </source>
</evidence>
<name>A0A6P8Q1K9_GEOSA</name>
<dbReference type="PROSITE" id="PS00303">
    <property type="entry name" value="S100_CABP"/>
    <property type="match status" value="1"/>
</dbReference>
<dbReference type="InterPro" id="IPR011992">
    <property type="entry name" value="EF-hand-dom_pair"/>
</dbReference>
<dbReference type="SMART" id="SM01394">
    <property type="entry name" value="S_100"/>
    <property type="match status" value="1"/>
</dbReference>
<keyword evidence="7" id="KW-1185">Reference proteome</keyword>
<gene>
    <name evidence="8" type="primary">LOC117354944</name>
</gene>
<keyword evidence="3" id="KW-0677">Repeat</keyword>
<evidence type="ECO:0000256" key="5">
    <source>
        <dbReference type="RuleBase" id="RU361184"/>
    </source>
</evidence>
<accession>A0A6P8Q1K9</accession>
<dbReference type="InterPro" id="IPR013787">
    <property type="entry name" value="S100_Ca-bd_sub"/>
</dbReference>
<dbReference type="GO" id="GO:0046914">
    <property type="term" value="F:transition metal ion binding"/>
    <property type="evidence" value="ECO:0007669"/>
    <property type="project" value="InterPro"/>
</dbReference>
<dbReference type="Pfam" id="PF01023">
    <property type="entry name" value="S_100"/>
    <property type="match status" value="1"/>
</dbReference>
<dbReference type="Gene3D" id="1.10.238.10">
    <property type="entry name" value="EF-hand"/>
    <property type="match status" value="1"/>
</dbReference>
<dbReference type="InterPro" id="IPR001751">
    <property type="entry name" value="S100/CaBP7/8-like_CS"/>
</dbReference>
<evidence type="ECO:0000256" key="3">
    <source>
        <dbReference type="ARBA" id="ARBA00022737"/>
    </source>
</evidence>
<proteinExistence type="inferred from homology"/>
<dbReference type="PANTHER" id="PTHR11639">
    <property type="entry name" value="S100 CALCIUM-BINDING PROTEIN"/>
    <property type="match status" value="1"/>
</dbReference>
<dbReference type="OrthoDB" id="8961427at2759"/>
<dbReference type="InterPro" id="IPR034325">
    <property type="entry name" value="S-100_dom"/>
</dbReference>
<evidence type="ECO:0000256" key="4">
    <source>
        <dbReference type="ARBA" id="ARBA00022837"/>
    </source>
</evidence>
<sequence length="96" mass="11134">MASYSELENSMHKLVKNFYNYAEKKGEKDKLTKREFRTMISSELNHVLTNTQSKEAADKLIKSLDADADGKISFDEYWTLINEMCMKMGQQMALNI</sequence>
<dbReference type="InParanoid" id="A0A6P8Q1K9"/>
<evidence type="ECO:0000313" key="7">
    <source>
        <dbReference type="Proteomes" id="UP000515159"/>
    </source>
</evidence>
<dbReference type="PROSITE" id="PS50222">
    <property type="entry name" value="EF_HAND_2"/>
    <property type="match status" value="1"/>
</dbReference>
<evidence type="ECO:0000313" key="8">
    <source>
        <dbReference type="RefSeq" id="XP_033788795.1"/>
    </source>
</evidence>
<dbReference type="GeneID" id="117354944"/>
<comment type="similarity">
    <text evidence="1 5">Belongs to the S-100 family.</text>
</comment>
<dbReference type="GO" id="GO:0048471">
    <property type="term" value="C:perinuclear region of cytoplasm"/>
    <property type="evidence" value="ECO:0007669"/>
    <property type="project" value="TreeGrafter"/>
</dbReference>
<evidence type="ECO:0000259" key="6">
    <source>
        <dbReference type="PROSITE" id="PS50222"/>
    </source>
</evidence>
<evidence type="ECO:0000256" key="2">
    <source>
        <dbReference type="ARBA" id="ARBA00022723"/>
    </source>
</evidence>
<dbReference type="PROSITE" id="PS00018">
    <property type="entry name" value="EF_HAND_1"/>
    <property type="match status" value="1"/>
</dbReference>
<dbReference type="PANTHER" id="PTHR11639:SF76">
    <property type="entry name" value="PROTEIN S100-A16"/>
    <property type="match status" value="1"/>
</dbReference>
<reference evidence="8" key="1">
    <citation type="submission" date="2025-08" db="UniProtKB">
        <authorList>
            <consortium name="RefSeq"/>
        </authorList>
    </citation>
    <scope>IDENTIFICATION</scope>
</reference>
<organism evidence="7 8">
    <name type="scientific">Geotrypetes seraphini</name>
    <name type="common">Gaboon caecilian</name>
    <name type="synonym">Caecilia seraphini</name>
    <dbReference type="NCBI Taxonomy" id="260995"/>
    <lineage>
        <taxon>Eukaryota</taxon>
        <taxon>Metazoa</taxon>
        <taxon>Chordata</taxon>
        <taxon>Craniata</taxon>
        <taxon>Vertebrata</taxon>
        <taxon>Euteleostomi</taxon>
        <taxon>Amphibia</taxon>
        <taxon>Gymnophiona</taxon>
        <taxon>Geotrypetes</taxon>
    </lineage>
</organism>
<dbReference type="GO" id="GO:0005615">
    <property type="term" value="C:extracellular space"/>
    <property type="evidence" value="ECO:0007669"/>
    <property type="project" value="TreeGrafter"/>
</dbReference>
<dbReference type="KEGG" id="gsh:117354944"/>
<dbReference type="InterPro" id="IPR002048">
    <property type="entry name" value="EF_hand_dom"/>
</dbReference>
<dbReference type="GO" id="GO:0048306">
    <property type="term" value="F:calcium-dependent protein binding"/>
    <property type="evidence" value="ECO:0007669"/>
    <property type="project" value="TreeGrafter"/>
</dbReference>
<dbReference type="FunCoup" id="A0A6P8Q1K9">
    <property type="interactions" value="254"/>
</dbReference>
<dbReference type="InterPro" id="IPR018247">
    <property type="entry name" value="EF_Hand_1_Ca_BS"/>
</dbReference>
<protein>
    <recommendedName>
        <fullName evidence="5">Protein S100</fullName>
    </recommendedName>
    <alternativeName>
        <fullName evidence="5">S100 calcium-binding protein</fullName>
    </alternativeName>
</protein>
<dbReference type="AlphaFoldDB" id="A0A6P8Q1K9"/>
<dbReference type="CDD" id="cd00213">
    <property type="entry name" value="S-100"/>
    <property type="match status" value="1"/>
</dbReference>
<keyword evidence="2 5" id="KW-0479">Metal-binding</keyword>